<keyword evidence="5 7" id="KW-0472">Membrane</keyword>
<dbReference type="PANTHER" id="PTHR10877">
    <property type="entry name" value="POLYCYSTIN FAMILY MEMBER"/>
    <property type="match status" value="1"/>
</dbReference>
<dbReference type="InterPro" id="IPR051223">
    <property type="entry name" value="Polycystin"/>
</dbReference>
<dbReference type="Pfam" id="PF20519">
    <property type="entry name" value="Polycystin_dom"/>
    <property type="match status" value="1"/>
</dbReference>
<dbReference type="InterPro" id="IPR002859">
    <property type="entry name" value="PKD/REJ-like"/>
</dbReference>
<keyword evidence="3 7" id="KW-0812">Transmembrane</keyword>
<dbReference type="GO" id="GO:0005262">
    <property type="term" value="F:calcium channel activity"/>
    <property type="evidence" value="ECO:0007669"/>
    <property type="project" value="TreeGrafter"/>
</dbReference>
<proteinExistence type="inferred from homology"/>
<gene>
    <name evidence="9" type="ORF">NEZAVI_LOCUS11484</name>
</gene>
<feature type="transmembrane region" description="Helical" evidence="7">
    <location>
        <begin position="923"/>
        <end position="944"/>
    </location>
</feature>
<dbReference type="Pfam" id="PF02010">
    <property type="entry name" value="REJ"/>
    <property type="match status" value="1"/>
</dbReference>
<comment type="subcellular location">
    <subcellularLocation>
        <location evidence="1">Membrane</location>
        <topology evidence="1">Multi-pass membrane protein</topology>
    </subcellularLocation>
</comment>
<feature type="domain" description="PLAT" evidence="8">
    <location>
        <begin position="722"/>
        <end position="838"/>
    </location>
</feature>
<evidence type="ECO:0000256" key="5">
    <source>
        <dbReference type="ARBA" id="ARBA00023136"/>
    </source>
</evidence>
<dbReference type="InterPro" id="IPR036392">
    <property type="entry name" value="PLAT/LH2_dom_sf"/>
</dbReference>
<keyword evidence="4 7" id="KW-1133">Transmembrane helix</keyword>
<evidence type="ECO:0000256" key="2">
    <source>
        <dbReference type="ARBA" id="ARBA00007200"/>
    </source>
</evidence>
<evidence type="ECO:0000256" key="3">
    <source>
        <dbReference type="ARBA" id="ARBA00022692"/>
    </source>
</evidence>
<dbReference type="SMART" id="SM00308">
    <property type="entry name" value="LH2"/>
    <property type="match status" value="1"/>
</dbReference>
<organism evidence="9 10">
    <name type="scientific">Nezara viridula</name>
    <name type="common">Southern green stink bug</name>
    <name type="synonym">Cimex viridulus</name>
    <dbReference type="NCBI Taxonomy" id="85310"/>
    <lineage>
        <taxon>Eukaryota</taxon>
        <taxon>Metazoa</taxon>
        <taxon>Ecdysozoa</taxon>
        <taxon>Arthropoda</taxon>
        <taxon>Hexapoda</taxon>
        <taxon>Insecta</taxon>
        <taxon>Pterygota</taxon>
        <taxon>Neoptera</taxon>
        <taxon>Paraneoptera</taxon>
        <taxon>Hemiptera</taxon>
        <taxon>Heteroptera</taxon>
        <taxon>Panheteroptera</taxon>
        <taxon>Pentatomomorpha</taxon>
        <taxon>Pentatomoidea</taxon>
        <taxon>Pentatomidae</taxon>
        <taxon>Pentatominae</taxon>
        <taxon>Nezara</taxon>
    </lineage>
</organism>
<evidence type="ECO:0000313" key="9">
    <source>
        <dbReference type="EMBL" id="CAH1402727.1"/>
    </source>
</evidence>
<sequence length="1359" mass="156491">MFWIVLNFIIHNNLCHMNCDNTRVYELTQLEIKGVPPGKTVRWTLIKDGGSESSADTIRQEDTPEEIFIIKENTLDRKSSYRIKAQVDNTYSEIELITVSPPSNGNCEINPKDGERGYTSFDISCFDFKSSVDYGEPLQYDLYQKVLSKKFSGKFENFLMSSSNMPKTTGLQLISEEIVIKVSNSFGDSVTKTLNVQLTEPEINKTEIDNFVFKVQENVRNSEIEKAISSIYVVADYISKMSPKSKIINTLIENIAKIPLLKVLDAEQISEGLHYLLYQIVHYDSKLLSATGVKTSASILRKVTTYIKDLFAKNNFVDMEDVKGLSRSLIGCINSLISTKNKYFLDKSKSIEQYEYSYHRYLRASTDLIKAIDGYSNMVFKYMVPCQKPIIIEEELMVTHLVIERMNRLVLLPSIEPSKTNSAYIKFDPELSNSYAGKDIEVQVTHLRENWFWWVKCELPMDSEHLNVVLNVHNGNKISSLKHPVHIYLKTKPSNDTPIIGEVMQPDPFLSSEIKDLLVKVFTMDKKQKGGGKMYLECPDLLNVELDVLILVDEYPDYDKVRGQGKTLSSQDYKYESGSMAGTGPESMIYLGILPSSKHSIGELVPFTCYIHDQFCRTWSKENWDVKFCEIGPESTNELTHCRCEHLSMFGSSLLVPPNNLHPVNDIILLITIKDNPYVFSFVILLLLIYFALFIWAWRMDRKDKNERVVRLLVDNFPGEAYGYLLAVFTGDMTMSGTTAHVGVKICGSNSASHTHILNHDKDVLQLAQDNWFLIFTEQYLGNIECLRVWHDNYGASPDWYCKKIIVYDLSTRDKYTFLVEKWLSVYSVEKDWRLEWILVPVSLQETEWQNLARENFFVNLRELHLWISIFVRHPKTAYTRLQRLTVAMCVIIVTMLLAIMFYGAAENIAADDPTYSLTTREMVVAIECLLISLPVSIIVANLFKCSRPKPAKKNDENNSHKRKRKIGEIMSDFVKGVLTLDPLMPVELSEDEFPEADKDSKKRKIILVIAWTFSFIIIFGCSIFLILYGLKLGPNKSLTWVSVTLLRLGQTIFIIQPIRIVVIALLFTFLFKEHNRNIMLFSIEYKGIDSALKEDNTYMTNLMELRSKPMYNPLSQLDVMMLAKKRKRTEQQKWGIINFLFICVLFFSLWILTSGSDNSVAYYSTEHLSYLIRSPASITDFDIDEVYNKSRFFEYTVKTFLPSLHTTKWYNGMDLPVENEEVDLPPPKLRGWTNDFSSKILGVPRLRQLRTIKGTCLVPEEFQSHFEHCISPFSTSIEDKYTYTKQWSPASFDGNEELWFYSSAETSETLGMYGVSGYYYPGGGYIQNLTTNLQDSTEKVFKLKIENWFRRTYTGSIY</sequence>
<comment type="similarity">
    <text evidence="2">Belongs to the polycystin family.</text>
</comment>
<feature type="transmembrane region" description="Helical" evidence="7">
    <location>
        <begin position="1049"/>
        <end position="1072"/>
    </location>
</feature>
<dbReference type="PROSITE" id="PS50095">
    <property type="entry name" value="PLAT"/>
    <property type="match status" value="1"/>
</dbReference>
<dbReference type="Proteomes" id="UP001152798">
    <property type="component" value="Chromosome 5"/>
</dbReference>
<dbReference type="Pfam" id="PF01477">
    <property type="entry name" value="PLAT"/>
    <property type="match status" value="1"/>
</dbReference>
<feature type="transmembrane region" description="Helical" evidence="7">
    <location>
        <begin position="1006"/>
        <end position="1029"/>
    </location>
</feature>
<evidence type="ECO:0000256" key="1">
    <source>
        <dbReference type="ARBA" id="ARBA00004141"/>
    </source>
</evidence>
<dbReference type="PANTHER" id="PTHR10877:SF194">
    <property type="entry name" value="LOCATION OF VULVA DEFECTIVE 1"/>
    <property type="match status" value="1"/>
</dbReference>
<feature type="transmembrane region" description="Helical" evidence="7">
    <location>
        <begin position="1135"/>
        <end position="1153"/>
    </location>
</feature>
<evidence type="ECO:0000313" key="10">
    <source>
        <dbReference type="Proteomes" id="UP001152798"/>
    </source>
</evidence>
<evidence type="ECO:0000256" key="6">
    <source>
        <dbReference type="PROSITE-ProRule" id="PRU00152"/>
    </source>
</evidence>
<dbReference type="EMBL" id="OV725081">
    <property type="protein sequence ID" value="CAH1402727.1"/>
    <property type="molecule type" value="Genomic_DNA"/>
</dbReference>
<protein>
    <recommendedName>
        <fullName evidence="8">PLAT domain-containing protein</fullName>
    </recommendedName>
</protein>
<dbReference type="SUPFAM" id="SSF49723">
    <property type="entry name" value="Lipase/lipooxygenase domain (PLAT/LH2 domain)"/>
    <property type="match status" value="1"/>
</dbReference>
<reference evidence="9" key="1">
    <citation type="submission" date="2022-01" db="EMBL/GenBank/DDBJ databases">
        <authorList>
            <person name="King R."/>
        </authorList>
    </citation>
    <scope>NUCLEOTIDE SEQUENCE</scope>
</reference>
<comment type="caution">
    <text evidence="6">Lacks conserved residue(s) required for the propagation of feature annotation.</text>
</comment>
<dbReference type="OrthoDB" id="6623253at2759"/>
<feature type="transmembrane region" description="Helical" evidence="7">
    <location>
        <begin position="885"/>
        <end position="903"/>
    </location>
</feature>
<dbReference type="InterPro" id="IPR001024">
    <property type="entry name" value="PLAT/LH2_dom"/>
</dbReference>
<name>A0A9P0HJ52_NEZVI</name>
<dbReference type="GO" id="GO:0050982">
    <property type="term" value="P:detection of mechanical stimulus"/>
    <property type="evidence" value="ECO:0007669"/>
    <property type="project" value="TreeGrafter"/>
</dbReference>
<evidence type="ECO:0000256" key="4">
    <source>
        <dbReference type="ARBA" id="ARBA00022989"/>
    </source>
</evidence>
<dbReference type="GO" id="GO:0016020">
    <property type="term" value="C:membrane"/>
    <property type="evidence" value="ECO:0007669"/>
    <property type="project" value="UniProtKB-SubCell"/>
</dbReference>
<dbReference type="InterPro" id="IPR046791">
    <property type="entry name" value="Polycystin_dom"/>
</dbReference>
<feature type="transmembrane region" description="Helical" evidence="7">
    <location>
        <begin position="678"/>
        <end position="698"/>
    </location>
</feature>
<keyword evidence="10" id="KW-1185">Reference proteome</keyword>
<evidence type="ECO:0000259" key="8">
    <source>
        <dbReference type="PROSITE" id="PS50095"/>
    </source>
</evidence>
<evidence type="ECO:0000256" key="7">
    <source>
        <dbReference type="SAM" id="Phobius"/>
    </source>
</evidence>
<dbReference type="Gene3D" id="2.60.60.20">
    <property type="entry name" value="PLAT/LH2 domain"/>
    <property type="match status" value="1"/>
</dbReference>
<accession>A0A9P0HJ52</accession>